<evidence type="ECO:0000313" key="2">
    <source>
        <dbReference type="Proteomes" id="UP000215127"/>
    </source>
</evidence>
<proteinExistence type="predicted"/>
<evidence type="ECO:0000313" key="1">
    <source>
        <dbReference type="EMBL" id="SMQ49568.1"/>
    </source>
</evidence>
<gene>
    <name evidence="1" type="ORF">ZT3D7_G4719</name>
</gene>
<sequence length="85" mass="9290">MRARDGTRLPAPRPYISICTSTLSGRSDRAFPLCWLSSRPIVRPAHCTFEILLQPVAPPTDRIHTLPVPARAASRDAAPTARCLA</sequence>
<accession>A0A1X7RQ93</accession>
<protein>
    <submittedName>
        <fullName evidence="1">Uncharacterized protein</fullName>
    </submittedName>
</protein>
<dbReference type="EMBL" id="LT853695">
    <property type="protein sequence ID" value="SMQ49568.1"/>
    <property type="molecule type" value="Genomic_DNA"/>
</dbReference>
<name>A0A1X7RQ93_ZYMT9</name>
<dbReference type="Proteomes" id="UP000215127">
    <property type="component" value="Chromosome 4"/>
</dbReference>
<keyword evidence="2" id="KW-1185">Reference proteome</keyword>
<dbReference type="AlphaFoldDB" id="A0A1X7RQ93"/>
<reference evidence="1 2" key="1">
    <citation type="submission" date="2016-06" db="EMBL/GenBank/DDBJ databases">
        <authorList>
            <person name="Kjaerup R.B."/>
            <person name="Dalgaard T.S."/>
            <person name="Juul-Madsen H.R."/>
        </authorList>
    </citation>
    <scope>NUCLEOTIDE SEQUENCE [LARGE SCALE GENOMIC DNA]</scope>
</reference>
<organism evidence="1 2">
    <name type="scientific">Zymoseptoria tritici (strain ST99CH_3D7)</name>
    <dbReference type="NCBI Taxonomy" id="1276538"/>
    <lineage>
        <taxon>Eukaryota</taxon>
        <taxon>Fungi</taxon>
        <taxon>Dikarya</taxon>
        <taxon>Ascomycota</taxon>
        <taxon>Pezizomycotina</taxon>
        <taxon>Dothideomycetes</taxon>
        <taxon>Dothideomycetidae</taxon>
        <taxon>Mycosphaerellales</taxon>
        <taxon>Mycosphaerellaceae</taxon>
        <taxon>Zymoseptoria</taxon>
    </lineage>
</organism>